<proteinExistence type="predicted"/>
<evidence type="ECO:0000313" key="3">
    <source>
        <dbReference type="EMBL" id="KRL16850.1"/>
    </source>
</evidence>
<dbReference type="Proteomes" id="UP000051977">
    <property type="component" value="Unassembled WGS sequence"/>
</dbReference>
<keyword evidence="1" id="KW-0812">Transmembrane</keyword>
<name>A0ABR5PED2_9LACO</name>
<keyword evidence="4" id="KW-1185">Reference proteome</keyword>
<dbReference type="Pfam" id="PF12146">
    <property type="entry name" value="Hydrolase_4"/>
    <property type="match status" value="1"/>
</dbReference>
<feature type="transmembrane region" description="Helical" evidence="1">
    <location>
        <begin position="20"/>
        <end position="42"/>
    </location>
</feature>
<dbReference type="InterPro" id="IPR052920">
    <property type="entry name" value="DNA-binding_regulatory"/>
</dbReference>
<keyword evidence="1" id="KW-1133">Transmembrane helix</keyword>
<organism evidence="3 4">
    <name type="scientific">Lentilactobacillus rapi DSM 19907 = JCM 15042</name>
    <dbReference type="NCBI Taxonomy" id="1423795"/>
    <lineage>
        <taxon>Bacteria</taxon>
        <taxon>Bacillati</taxon>
        <taxon>Bacillota</taxon>
        <taxon>Bacilli</taxon>
        <taxon>Lactobacillales</taxon>
        <taxon>Lactobacillaceae</taxon>
        <taxon>Lentilactobacillus</taxon>
    </lineage>
</organism>
<dbReference type="EMBL" id="AZEI01000049">
    <property type="protein sequence ID" value="KRL16850.1"/>
    <property type="molecule type" value="Genomic_DNA"/>
</dbReference>
<reference evidence="3 4" key="1">
    <citation type="journal article" date="2015" name="Genome Announc.">
        <title>Expanding the biotechnology potential of lactobacilli through comparative genomics of 213 strains and associated genera.</title>
        <authorList>
            <person name="Sun Z."/>
            <person name="Harris H.M."/>
            <person name="McCann A."/>
            <person name="Guo C."/>
            <person name="Argimon S."/>
            <person name="Zhang W."/>
            <person name="Yang X."/>
            <person name="Jeffery I.B."/>
            <person name="Cooney J.C."/>
            <person name="Kagawa T.F."/>
            <person name="Liu W."/>
            <person name="Song Y."/>
            <person name="Salvetti E."/>
            <person name="Wrobel A."/>
            <person name="Rasinkangas P."/>
            <person name="Parkhill J."/>
            <person name="Rea M.C."/>
            <person name="O'Sullivan O."/>
            <person name="Ritari J."/>
            <person name="Douillard F.P."/>
            <person name="Paul Ross R."/>
            <person name="Yang R."/>
            <person name="Briner A.E."/>
            <person name="Felis G.E."/>
            <person name="de Vos W.M."/>
            <person name="Barrangou R."/>
            <person name="Klaenhammer T.R."/>
            <person name="Caufield P.W."/>
            <person name="Cui Y."/>
            <person name="Zhang H."/>
            <person name="O'Toole P.W."/>
        </authorList>
    </citation>
    <scope>NUCLEOTIDE SEQUENCE [LARGE SCALE GENOMIC DNA]</scope>
    <source>
        <strain evidence="3 4">DSM 19907</strain>
    </source>
</reference>
<dbReference type="SUPFAM" id="SSF53474">
    <property type="entry name" value="alpha/beta-Hydrolases"/>
    <property type="match status" value="1"/>
</dbReference>
<evidence type="ECO:0000313" key="4">
    <source>
        <dbReference type="Proteomes" id="UP000051977"/>
    </source>
</evidence>
<dbReference type="InterPro" id="IPR029058">
    <property type="entry name" value="AB_hydrolase_fold"/>
</dbReference>
<gene>
    <name evidence="3" type="ORF">FD12_GL002365</name>
</gene>
<dbReference type="PANTHER" id="PTHR43358">
    <property type="entry name" value="ALPHA/BETA-HYDROLASE"/>
    <property type="match status" value="1"/>
</dbReference>
<feature type="domain" description="Serine aminopeptidase S33" evidence="2">
    <location>
        <begin position="102"/>
        <end position="206"/>
    </location>
</feature>
<evidence type="ECO:0000256" key="1">
    <source>
        <dbReference type="SAM" id="Phobius"/>
    </source>
</evidence>
<dbReference type="PANTHER" id="PTHR43358:SF4">
    <property type="entry name" value="ALPHA_BETA HYDROLASE FOLD-1 DOMAIN-CONTAINING PROTEIN"/>
    <property type="match status" value="1"/>
</dbReference>
<dbReference type="Gene3D" id="3.40.50.1820">
    <property type="entry name" value="alpha/beta hydrolase"/>
    <property type="match status" value="1"/>
</dbReference>
<comment type="caution">
    <text evidence="3">The sequence shown here is derived from an EMBL/GenBank/DDBJ whole genome shotgun (WGS) entry which is preliminary data.</text>
</comment>
<protein>
    <recommendedName>
        <fullName evidence="2">Serine aminopeptidase S33 domain-containing protein</fullName>
    </recommendedName>
</protein>
<sequence>MVDSELRQVGEFMKKRTKIIIACTSVVALVTLGLFGAGLYFYQVAVVPAPKSFLSKSHRISRNNPQYSAHQWYQHVTKKRWYEVSATRHLILDANYISAAKPTQKTVLIAHGFMGNKDKMFAYAYMFHRLGYNVLLPDARGHGDSQGNYIGYGWPDRLDYVKWIKKVIATNGSNSQIVMFGTSMGGAATMMVSGVSDLPKQVKAFVEDCGYTDVYDEVAYQAKELYHLPKFPLVGIVSLINHAKNGYSFKQASALNQVKKNQRPMLFIHGAKDHFVPTKMVYPLYRADKGPKQLLIVPGASHADSYQKHPTLYRDTVKQFLAKYVK</sequence>
<evidence type="ECO:0000259" key="2">
    <source>
        <dbReference type="Pfam" id="PF12146"/>
    </source>
</evidence>
<accession>A0ABR5PED2</accession>
<dbReference type="InterPro" id="IPR022742">
    <property type="entry name" value="Hydrolase_4"/>
</dbReference>
<keyword evidence="1" id="KW-0472">Membrane</keyword>